<dbReference type="InterPro" id="IPR001867">
    <property type="entry name" value="OmpR/PhoB-type_DNA-bd"/>
</dbReference>
<evidence type="ECO:0000256" key="9">
    <source>
        <dbReference type="PROSITE-ProRule" id="PRU01091"/>
    </source>
</evidence>
<keyword evidence="6 9" id="KW-0238">DNA-binding</keyword>
<dbReference type="InterPro" id="IPR001789">
    <property type="entry name" value="Sig_transdc_resp-reg_receiver"/>
</dbReference>
<dbReference type="CDD" id="cd00383">
    <property type="entry name" value="trans_reg_C"/>
    <property type="match status" value="1"/>
</dbReference>
<keyword evidence="3 8" id="KW-0597">Phosphoprotein</keyword>
<organism evidence="12 13">
    <name type="scientific">Advenella kashmirensis</name>
    <dbReference type="NCBI Taxonomy" id="310575"/>
    <lineage>
        <taxon>Bacteria</taxon>
        <taxon>Pseudomonadati</taxon>
        <taxon>Pseudomonadota</taxon>
        <taxon>Betaproteobacteria</taxon>
        <taxon>Burkholderiales</taxon>
        <taxon>Alcaligenaceae</taxon>
    </lineage>
</organism>
<proteinExistence type="predicted"/>
<evidence type="ECO:0000313" key="12">
    <source>
        <dbReference type="EMBL" id="HBP30647.1"/>
    </source>
</evidence>
<dbReference type="InterPro" id="IPR011006">
    <property type="entry name" value="CheY-like_superfamily"/>
</dbReference>
<keyword evidence="7" id="KW-0804">Transcription</keyword>
<name>A0A356LI61_9BURK</name>
<evidence type="ECO:0000256" key="3">
    <source>
        <dbReference type="ARBA" id="ARBA00022553"/>
    </source>
</evidence>
<dbReference type="InterPro" id="IPR016032">
    <property type="entry name" value="Sig_transdc_resp-reg_C-effctor"/>
</dbReference>
<reference evidence="12 13" key="1">
    <citation type="journal article" date="2018" name="Nat. Biotechnol.">
        <title>A standardized bacterial taxonomy based on genome phylogeny substantially revises the tree of life.</title>
        <authorList>
            <person name="Parks D.H."/>
            <person name="Chuvochina M."/>
            <person name="Waite D.W."/>
            <person name="Rinke C."/>
            <person name="Skarshewski A."/>
            <person name="Chaumeil P.A."/>
            <person name="Hugenholtz P."/>
        </authorList>
    </citation>
    <scope>NUCLEOTIDE SEQUENCE [LARGE SCALE GENOMIC DNA]</scope>
    <source>
        <strain evidence="12">UBA10707</strain>
    </source>
</reference>
<evidence type="ECO:0000313" key="13">
    <source>
        <dbReference type="Proteomes" id="UP000264036"/>
    </source>
</evidence>
<feature type="domain" description="Response regulatory" evidence="10">
    <location>
        <begin position="14"/>
        <end position="128"/>
    </location>
</feature>
<evidence type="ECO:0000256" key="2">
    <source>
        <dbReference type="ARBA" id="ARBA00022490"/>
    </source>
</evidence>
<evidence type="ECO:0000256" key="6">
    <source>
        <dbReference type="ARBA" id="ARBA00023125"/>
    </source>
</evidence>
<feature type="domain" description="OmpR/PhoB-type" evidence="11">
    <location>
        <begin position="144"/>
        <end position="243"/>
    </location>
</feature>
<comment type="subcellular location">
    <subcellularLocation>
        <location evidence="1">Cytoplasm</location>
    </subcellularLocation>
</comment>
<dbReference type="FunFam" id="3.40.50.2300:FF:000008">
    <property type="entry name" value="Two-component response regulator OmpR"/>
    <property type="match status" value="1"/>
</dbReference>
<comment type="caution">
    <text evidence="12">The sequence shown here is derived from an EMBL/GenBank/DDBJ whole genome shotgun (WGS) entry which is preliminary data.</text>
</comment>
<evidence type="ECO:0000256" key="8">
    <source>
        <dbReference type="PROSITE-ProRule" id="PRU00169"/>
    </source>
</evidence>
<dbReference type="PROSITE" id="PS50110">
    <property type="entry name" value="RESPONSE_REGULATORY"/>
    <property type="match status" value="1"/>
</dbReference>
<dbReference type="Pfam" id="PF00486">
    <property type="entry name" value="Trans_reg_C"/>
    <property type="match status" value="1"/>
</dbReference>
<evidence type="ECO:0000256" key="5">
    <source>
        <dbReference type="ARBA" id="ARBA00023015"/>
    </source>
</evidence>
<evidence type="ECO:0000256" key="1">
    <source>
        <dbReference type="ARBA" id="ARBA00004496"/>
    </source>
</evidence>
<feature type="modified residue" description="4-aspartylphosphate" evidence="8">
    <location>
        <position position="63"/>
    </location>
</feature>
<evidence type="ECO:0000259" key="11">
    <source>
        <dbReference type="PROSITE" id="PS51755"/>
    </source>
</evidence>
<dbReference type="Gene3D" id="3.40.50.2300">
    <property type="match status" value="1"/>
</dbReference>
<dbReference type="InterPro" id="IPR036388">
    <property type="entry name" value="WH-like_DNA-bd_sf"/>
</dbReference>
<dbReference type="Gene3D" id="6.10.250.690">
    <property type="match status" value="1"/>
</dbReference>
<dbReference type="PROSITE" id="PS51755">
    <property type="entry name" value="OMPR_PHOB"/>
    <property type="match status" value="1"/>
</dbReference>
<dbReference type="PANTHER" id="PTHR48111">
    <property type="entry name" value="REGULATOR OF RPOS"/>
    <property type="match status" value="1"/>
</dbReference>
<dbReference type="SMART" id="SM00448">
    <property type="entry name" value="REC"/>
    <property type="match status" value="1"/>
</dbReference>
<evidence type="ECO:0000259" key="10">
    <source>
        <dbReference type="PROSITE" id="PS50110"/>
    </source>
</evidence>
<protein>
    <submittedName>
        <fullName evidence="12">Two-component system response regulator OmpR</fullName>
    </submittedName>
</protein>
<keyword evidence="2" id="KW-0963">Cytoplasm</keyword>
<keyword evidence="5" id="KW-0805">Transcription regulation</keyword>
<sequence length="247" mass="27929">MNTPQTASSTPPRKILVVDDDPRLRDLLRRYLTEQGFNVFVAEDGKEMTKLWQREHFDLLVLDLMLPGEDGLSICRRLRGANDNTPIIMLTAKAEEIDRILGLEMGADDYLSKPFNPRELLARVNAILRRRGSEEHPGAPSQENESIAFGPYTLNLSTRTLSRGEEVVAITTGEFSVLKVFARHPKVPLSRDKLMELARGREYEAFDRSLDVQISRLRKLIEPNPAKPVFIQTVWGLGYVFVPDGGN</sequence>
<dbReference type="Proteomes" id="UP000264036">
    <property type="component" value="Unassembled WGS sequence"/>
</dbReference>
<dbReference type="SMART" id="SM00862">
    <property type="entry name" value="Trans_reg_C"/>
    <property type="match status" value="1"/>
</dbReference>
<dbReference type="FunFam" id="1.10.10.10:FF:000099">
    <property type="entry name" value="Two-component system response regulator TorR"/>
    <property type="match status" value="1"/>
</dbReference>
<feature type="DNA-binding region" description="OmpR/PhoB-type" evidence="9">
    <location>
        <begin position="144"/>
        <end position="243"/>
    </location>
</feature>
<dbReference type="InterPro" id="IPR039420">
    <property type="entry name" value="WalR-like"/>
</dbReference>
<dbReference type="GO" id="GO:0032993">
    <property type="term" value="C:protein-DNA complex"/>
    <property type="evidence" value="ECO:0007669"/>
    <property type="project" value="TreeGrafter"/>
</dbReference>
<dbReference type="EMBL" id="DOEK01000029">
    <property type="protein sequence ID" value="HBP30647.1"/>
    <property type="molecule type" value="Genomic_DNA"/>
</dbReference>
<dbReference type="Pfam" id="PF00072">
    <property type="entry name" value="Response_reg"/>
    <property type="match status" value="1"/>
</dbReference>
<gene>
    <name evidence="12" type="ORF">DD666_14655</name>
</gene>
<evidence type="ECO:0000256" key="4">
    <source>
        <dbReference type="ARBA" id="ARBA00023012"/>
    </source>
</evidence>
<dbReference type="PANTHER" id="PTHR48111:SF4">
    <property type="entry name" value="DNA-BINDING DUAL TRANSCRIPTIONAL REGULATOR OMPR"/>
    <property type="match status" value="1"/>
</dbReference>
<dbReference type="GO" id="GO:0006355">
    <property type="term" value="P:regulation of DNA-templated transcription"/>
    <property type="evidence" value="ECO:0007669"/>
    <property type="project" value="InterPro"/>
</dbReference>
<dbReference type="NCBIfam" id="NF007005">
    <property type="entry name" value="PRK09468.1"/>
    <property type="match status" value="1"/>
</dbReference>
<dbReference type="Gene3D" id="1.10.10.10">
    <property type="entry name" value="Winged helix-like DNA-binding domain superfamily/Winged helix DNA-binding domain"/>
    <property type="match status" value="1"/>
</dbReference>
<dbReference type="SUPFAM" id="SSF46894">
    <property type="entry name" value="C-terminal effector domain of the bipartite response regulators"/>
    <property type="match status" value="1"/>
</dbReference>
<dbReference type="GO" id="GO:0000976">
    <property type="term" value="F:transcription cis-regulatory region binding"/>
    <property type="evidence" value="ECO:0007669"/>
    <property type="project" value="TreeGrafter"/>
</dbReference>
<dbReference type="GO" id="GO:0005829">
    <property type="term" value="C:cytosol"/>
    <property type="evidence" value="ECO:0007669"/>
    <property type="project" value="TreeGrafter"/>
</dbReference>
<accession>A0A356LI61</accession>
<keyword evidence="4" id="KW-0902">Two-component regulatory system</keyword>
<evidence type="ECO:0000256" key="7">
    <source>
        <dbReference type="ARBA" id="ARBA00023163"/>
    </source>
</evidence>
<dbReference type="AlphaFoldDB" id="A0A356LI61"/>
<dbReference type="SUPFAM" id="SSF52172">
    <property type="entry name" value="CheY-like"/>
    <property type="match status" value="1"/>
</dbReference>
<dbReference type="GO" id="GO:0000156">
    <property type="term" value="F:phosphorelay response regulator activity"/>
    <property type="evidence" value="ECO:0007669"/>
    <property type="project" value="TreeGrafter"/>
</dbReference>